<dbReference type="AlphaFoldDB" id="A0A6J4TMS9"/>
<sequence>MNNPLRLKLEQFARFDAGGRRQLDEIVSGRALAQHVLLRREGRRIGSEPGARSCLSRAE</sequence>
<protein>
    <submittedName>
        <fullName evidence="1">Uncharacterized protein</fullName>
    </submittedName>
</protein>
<gene>
    <name evidence="1" type="ORF">AVDCRST_MAG23-720</name>
</gene>
<organism evidence="1">
    <name type="scientific">uncultured Sphingosinicella sp</name>
    <dbReference type="NCBI Taxonomy" id="478748"/>
    <lineage>
        <taxon>Bacteria</taxon>
        <taxon>Pseudomonadati</taxon>
        <taxon>Pseudomonadota</taxon>
        <taxon>Alphaproteobacteria</taxon>
        <taxon>Sphingomonadales</taxon>
        <taxon>Sphingosinicellaceae</taxon>
        <taxon>Sphingosinicella</taxon>
        <taxon>environmental samples</taxon>
    </lineage>
</organism>
<dbReference type="EMBL" id="CADCWD010000028">
    <property type="protein sequence ID" value="CAA9527658.1"/>
    <property type="molecule type" value="Genomic_DNA"/>
</dbReference>
<proteinExistence type="predicted"/>
<reference evidence="1" key="1">
    <citation type="submission" date="2020-02" db="EMBL/GenBank/DDBJ databases">
        <authorList>
            <person name="Meier V. D."/>
        </authorList>
    </citation>
    <scope>NUCLEOTIDE SEQUENCE</scope>
    <source>
        <strain evidence="1">AVDCRST_MAG23</strain>
    </source>
</reference>
<evidence type="ECO:0000313" key="1">
    <source>
        <dbReference type="EMBL" id="CAA9527658.1"/>
    </source>
</evidence>
<accession>A0A6J4TMS9</accession>
<name>A0A6J4TMS9_9SPHN</name>